<protein>
    <recommendedName>
        <fullName evidence="1">glutathione transferase</fullName>
        <ecNumber evidence="1">2.5.1.18</ecNumber>
    </recommendedName>
</protein>
<sequence length="206" mass="23910">MPNYKLIYFNVRGRAELSRLIMHCAQVPFEDERIEHSDWPAIKQDMPFKQIPVLEVDGVNLLAQSNTIARYLARQHKLAGQNEWEQSQSDMFIDCVYDLHAGMRPVAREKDPEKQQEVFDKVNEEMIQPHAKKIEEFLIKNGSGFLVGNAVTWADLAYYVYFTTPIMERLGGRVLQDHPNLKKLVKHVGDIPSIKKYIETRPITSR</sequence>
<evidence type="ECO:0000259" key="5">
    <source>
        <dbReference type="PROSITE" id="PS50404"/>
    </source>
</evidence>
<dbReference type="SFLD" id="SFLDS00019">
    <property type="entry name" value="Glutathione_Transferase_(cytos"/>
    <property type="match status" value="1"/>
</dbReference>
<dbReference type="GO" id="GO:0004364">
    <property type="term" value="F:glutathione transferase activity"/>
    <property type="evidence" value="ECO:0007669"/>
    <property type="project" value="UniProtKB-EC"/>
</dbReference>
<dbReference type="InterPro" id="IPR050213">
    <property type="entry name" value="GST_superfamily"/>
</dbReference>
<dbReference type="Pfam" id="PF14497">
    <property type="entry name" value="GST_C_3"/>
    <property type="match status" value="1"/>
</dbReference>
<dbReference type="FunFam" id="3.40.30.10:FF:000035">
    <property type="entry name" value="hematopoietic prostaglandin D synthase"/>
    <property type="match status" value="1"/>
</dbReference>
<dbReference type="InterPro" id="IPR036249">
    <property type="entry name" value="Thioredoxin-like_sf"/>
</dbReference>
<dbReference type="SFLD" id="SFLDG00363">
    <property type="entry name" value="AMPS_(cytGST):_Alpha-__Mu-__Pi"/>
    <property type="match status" value="1"/>
</dbReference>
<evidence type="ECO:0000256" key="1">
    <source>
        <dbReference type="ARBA" id="ARBA00012452"/>
    </source>
</evidence>
<comment type="catalytic activity">
    <reaction evidence="4">
        <text>RX + glutathione = an S-substituted glutathione + a halide anion + H(+)</text>
        <dbReference type="Rhea" id="RHEA:16437"/>
        <dbReference type="ChEBI" id="CHEBI:15378"/>
        <dbReference type="ChEBI" id="CHEBI:16042"/>
        <dbReference type="ChEBI" id="CHEBI:17792"/>
        <dbReference type="ChEBI" id="CHEBI:57925"/>
        <dbReference type="ChEBI" id="CHEBI:90779"/>
        <dbReference type="EC" id="2.5.1.18"/>
    </reaction>
</comment>
<dbReference type="PROSITE" id="PS50405">
    <property type="entry name" value="GST_CTER"/>
    <property type="match status" value="1"/>
</dbReference>
<dbReference type="Proteomes" id="UP000789390">
    <property type="component" value="Unassembled WGS sequence"/>
</dbReference>
<dbReference type="EC" id="2.5.1.18" evidence="1"/>
<feature type="domain" description="GST C-terminal" evidence="6">
    <location>
        <begin position="82"/>
        <end position="206"/>
    </location>
</feature>
<evidence type="ECO:0000313" key="7">
    <source>
        <dbReference type="EMBL" id="CAH0109017.1"/>
    </source>
</evidence>
<dbReference type="Gene3D" id="1.20.1050.10">
    <property type="match status" value="1"/>
</dbReference>
<reference evidence="7" key="1">
    <citation type="submission" date="2021-11" db="EMBL/GenBank/DDBJ databases">
        <authorList>
            <person name="Schell T."/>
        </authorList>
    </citation>
    <scope>NUCLEOTIDE SEQUENCE</scope>
    <source>
        <strain evidence="7">M5</strain>
    </source>
</reference>
<evidence type="ECO:0000313" key="8">
    <source>
        <dbReference type="Proteomes" id="UP000789390"/>
    </source>
</evidence>
<dbReference type="Pfam" id="PF02798">
    <property type="entry name" value="GST_N"/>
    <property type="match status" value="1"/>
</dbReference>
<comment type="similarity">
    <text evidence="3">Belongs to the GST superfamily. Sigma family.</text>
</comment>
<dbReference type="OrthoDB" id="414243at2759"/>
<dbReference type="GO" id="GO:0004602">
    <property type="term" value="F:glutathione peroxidase activity"/>
    <property type="evidence" value="ECO:0007669"/>
    <property type="project" value="UniProtKB-ARBA"/>
</dbReference>
<accession>A0A8J2S0C3</accession>
<dbReference type="InterPro" id="IPR004046">
    <property type="entry name" value="GST_C"/>
</dbReference>
<evidence type="ECO:0000256" key="2">
    <source>
        <dbReference type="ARBA" id="ARBA00022679"/>
    </source>
</evidence>
<dbReference type="Gene3D" id="3.40.30.10">
    <property type="entry name" value="Glutaredoxin"/>
    <property type="match status" value="1"/>
</dbReference>
<dbReference type="InterPro" id="IPR036282">
    <property type="entry name" value="Glutathione-S-Trfase_C_sf"/>
</dbReference>
<dbReference type="AlphaFoldDB" id="A0A8J2S0C3"/>
<name>A0A8J2S0C3_9CRUS</name>
<dbReference type="SUPFAM" id="SSF47616">
    <property type="entry name" value="GST C-terminal domain-like"/>
    <property type="match status" value="1"/>
</dbReference>
<gene>
    <name evidence="7" type="ORF">DGAL_LOCUS12478</name>
</gene>
<dbReference type="SFLD" id="SFLDG01205">
    <property type="entry name" value="AMPS.1"/>
    <property type="match status" value="1"/>
</dbReference>
<keyword evidence="2" id="KW-0808">Transferase</keyword>
<dbReference type="GO" id="GO:0006749">
    <property type="term" value="P:glutathione metabolic process"/>
    <property type="evidence" value="ECO:0007669"/>
    <property type="project" value="TreeGrafter"/>
</dbReference>
<dbReference type="CDD" id="cd03039">
    <property type="entry name" value="GST_N_Sigma_like"/>
    <property type="match status" value="1"/>
</dbReference>
<dbReference type="CDD" id="cd03192">
    <property type="entry name" value="GST_C_Sigma_like"/>
    <property type="match status" value="1"/>
</dbReference>
<dbReference type="SUPFAM" id="SSF52833">
    <property type="entry name" value="Thioredoxin-like"/>
    <property type="match status" value="1"/>
</dbReference>
<dbReference type="FunFam" id="1.20.1050.10:FF:000030">
    <property type="entry name" value="Glutathione S-transferase S1"/>
    <property type="match status" value="1"/>
</dbReference>
<dbReference type="PANTHER" id="PTHR11571">
    <property type="entry name" value="GLUTATHIONE S-TRANSFERASE"/>
    <property type="match status" value="1"/>
</dbReference>
<organism evidence="7 8">
    <name type="scientific">Daphnia galeata</name>
    <dbReference type="NCBI Taxonomy" id="27404"/>
    <lineage>
        <taxon>Eukaryota</taxon>
        <taxon>Metazoa</taxon>
        <taxon>Ecdysozoa</taxon>
        <taxon>Arthropoda</taxon>
        <taxon>Crustacea</taxon>
        <taxon>Branchiopoda</taxon>
        <taxon>Diplostraca</taxon>
        <taxon>Cladocera</taxon>
        <taxon>Anomopoda</taxon>
        <taxon>Daphniidae</taxon>
        <taxon>Daphnia</taxon>
    </lineage>
</organism>
<keyword evidence="8" id="KW-1185">Reference proteome</keyword>
<dbReference type="InterPro" id="IPR010987">
    <property type="entry name" value="Glutathione-S-Trfase_C-like"/>
</dbReference>
<evidence type="ECO:0000256" key="4">
    <source>
        <dbReference type="ARBA" id="ARBA00047960"/>
    </source>
</evidence>
<dbReference type="InterPro" id="IPR004045">
    <property type="entry name" value="Glutathione_S-Trfase_N"/>
</dbReference>
<proteinExistence type="inferred from homology"/>
<evidence type="ECO:0000256" key="3">
    <source>
        <dbReference type="ARBA" id="ARBA00038317"/>
    </source>
</evidence>
<dbReference type="PANTHER" id="PTHR11571:SF224">
    <property type="entry name" value="HEMATOPOIETIC PROSTAGLANDIN D SYNTHASE"/>
    <property type="match status" value="1"/>
</dbReference>
<evidence type="ECO:0000259" key="6">
    <source>
        <dbReference type="PROSITE" id="PS50405"/>
    </source>
</evidence>
<dbReference type="EMBL" id="CAKKLH010000290">
    <property type="protein sequence ID" value="CAH0109017.1"/>
    <property type="molecule type" value="Genomic_DNA"/>
</dbReference>
<dbReference type="InterPro" id="IPR040079">
    <property type="entry name" value="Glutathione_S-Trfase"/>
</dbReference>
<comment type="caution">
    <text evidence="7">The sequence shown here is derived from an EMBL/GenBank/DDBJ whole genome shotgun (WGS) entry which is preliminary data.</text>
</comment>
<feature type="domain" description="GST N-terminal" evidence="5">
    <location>
        <begin position="2"/>
        <end position="80"/>
    </location>
</feature>
<dbReference type="PROSITE" id="PS50404">
    <property type="entry name" value="GST_NTER"/>
    <property type="match status" value="1"/>
</dbReference>